<keyword evidence="7" id="KW-1185">Reference proteome</keyword>
<dbReference type="RefSeq" id="WP_192768170.1">
    <property type="nucleotide sequence ID" value="NZ_JADBEB010000001.1"/>
</dbReference>
<evidence type="ECO:0000256" key="4">
    <source>
        <dbReference type="RuleBase" id="RU000363"/>
    </source>
</evidence>
<comment type="similarity">
    <text evidence="1 4">Belongs to the short-chain dehydrogenases/reductases (SDR) family.</text>
</comment>
<dbReference type="PANTHER" id="PTHR43391:SF14">
    <property type="entry name" value="DEHYDROGENASE_REDUCTASE SDR FAMILY PROTEIN 7-LIKE"/>
    <property type="match status" value="1"/>
</dbReference>
<dbReference type="AlphaFoldDB" id="A0A927R6J9"/>
<comment type="caution">
    <text evidence="6">The sequence shown here is derived from an EMBL/GenBank/DDBJ whole genome shotgun (WGS) entry which is preliminary data.</text>
</comment>
<dbReference type="CDD" id="cd05233">
    <property type="entry name" value="SDR_c"/>
    <property type="match status" value="1"/>
</dbReference>
<feature type="compositionally biased region" description="Low complexity" evidence="5">
    <location>
        <begin position="295"/>
        <end position="324"/>
    </location>
</feature>
<feature type="region of interest" description="Disordered" evidence="5">
    <location>
        <begin position="278"/>
        <end position="324"/>
    </location>
</feature>
<dbReference type="PRINTS" id="PR00080">
    <property type="entry name" value="SDRFAMILY"/>
</dbReference>
<dbReference type="Proteomes" id="UP000649753">
    <property type="component" value="Unassembled WGS sequence"/>
</dbReference>
<evidence type="ECO:0000256" key="1">
    <source>
        <dbReference type="ARBA" id="ARBA00006484"/>
    </source>
</evidence>
<keyword evidence="3" id="KW-0560">Oxidoreductase</keyword>
<evidence type="ECO:0000313" key="6">
    <source>
        <dbReference type="EMBL" id="MBE1488519.1"/>
    </source>
</evidence>
<dbReference type="EMBL" id="JADBEB010000001">
    <property type="protein sequence ID" value="MBE1488519.1"/>
    <property type="molecule type" value="Genomic_DNA"/>
</dbReference>
<evidence type="ECO:0000256" key="2">
    <source>
        <dbReference type="ARBA" id="ARBA00022857"/>
    </source>
</evidence>
<evidence type="ECO:0000313" key="7">
    <source>
        <dbReference type="Proteomes" id="UP000649753"/>
    </source>
</evidence>
<proteinExistence type="inferred from homology"/>
<feature type="compositionally biased region" description="Polar residues" evidence="5">
    <location>
        <begin position="282"/>
        <end position="293"/>
    </location>
</feature>
<dbReference type="Gene3D" id="3.40.50.720">
    <property type="entry name" value="NAD(P)-binding Rossmann-like Domain"/>
    <property type="match status" value="1"/>
</dbReference>
<dbReference type="GO" id="GO:0016491">
    <property type="term" value="F:oxidoreductase activity"/>
    <property type="evidence" value="ECO:0007669"/>
    <property type="project" value="UniProtKB-KW"/>
</dbReference>
<dbReference type="PRINTS" id="PR00081">
    <property type="entry name" value="GDHRDH"/>
</dbReference>
<keyword evidence="2" id="KW-0521">NADP</keyword>
<dbReference type="FunFam" id="3.40.50.720:FF:000084">
    <property type="entry name" value="Short-chain dehydrogenase reductase"/>
    <property type="match status" value="1"/>
</dbReference>
<gene>
    <name evidence="6" type="ORF">H4W31_004157</name>
</gene>
<protein>
    <submittedName>
        <fullName evidence="6">NAD(P)-dependent dehydrogenase (Short-subunit alcohol dehydrogenase family)</fullName>
    </submittedName>
</protein>
<evidence type="ECO:0000256" key="5">
    <source>
        <dbReference type="SAM" id="MobiDB-lite"/>
    </source>
</evidence>
<dbReference type="SUPFAM" id="SSF51735">
    <property type="entry name" value="NAD(P)-binding Rossmann-fold domains"/>
    <property type="match status" value="1"/>
</dbReference>
<accession>A0A927R6J9</accession>
<dbReference type="Pfam" id="PF00106">
    <property type="entry name" value="adh_short"/>
    <property type="match status" value="1"/>
</dbReference>
<organism evidence="6 7">
    <name type="scientific">Plantactinospora soyae</name>
    <dbReference type="NCBI Taxonomy" id="1544732"/>
    <lineage>
        <taxon>Bacteria</taxon>
        <taxon>Bacillati</taxon>
        <taxon>Actinomycetota</taxon>
        <taxon>Actinomycetes</taxon>
        <taxon>Micromonosporales</taxon>
        <taxon>Micromonosporaceae</taxon>
        <taxon>Plantactinospora</taxon>
    </lineage>
</organism>
<dbReference type="PANTHER" id="PTHR43391">
    <property type="entry name" value="RETINOL DEHYDROGENASE-RELATED"/>
    <property type="match status" value="1"/>
</dbReference>
<evidence type="ECO:0000256" key="3">
    <source>
        <dbReference type="ARBA" id="ARBA00023002"/>
    </source>
</evidence>
<dbReference type="InterPro" id="IPR002347">
    <property type="entry name" value="SDR_fam"/>
</dbReference>
<reference evidence="6" key="1">
    <citation type="submission" date="2020-10" db="EMBL/GenBank/DDBJ databases">
        <title>Sequencing the genomes of 1000 actinobacteria strains.</title>
        <authorList>
            <person name="Klenk H.-P."/>
        </authorList>
    </citation>
    <scope>NUCLEOTIDE SEQUENCE</scope>
    <source>
        <strain evidence="6">DSM 46832</strain>
    </source>
</reference>
<sequence length="324" mass="33994">MKDFSGRVAVVTGAGSGMGRAFAQRFAEEGMRIVAADVQVDALDRAVAELTADGHQVIGVRTDVSDPDSVRDLADQAVAAYGKVHVICNNAGVEGYLDGPIWEATDRDWNWTVGVNFWSVVYGVRTFLPLILSHGEPGHVVNTASMTAVTRPANMYGITKHAVMALTETLYADLRARGVPVGATALCPGIIATNLFLGSRNRPAQLRNETETPGAVAGREKRDLMHARLAEGMSPAQVAEQLVAAIRADRLYALTDHDWDDRVSERFGNILGGVNPIIDGLPQSQAGNGNGSATGDESSSGNESASGDESSSGDGSSTGNGKAS</sequence>
<name>A0A927R6J9_9ACTN</name>
<dbReference type="InterPro" id="IPR036291">
    <property type="entry name" value="NAD(P)-bd_dom_sf"/>
</dbReference>